<feature type="region of interest" description="Disordered" evidence="3">
    <location>
        <begin position="21"/>
        <end position="42"/>
    </location>
</feature>
<keyword evidence="6" id="KW-1185">Reference proteome</keyword>
<protein>
    <submittedName>
        <fullName evidence="5">Class I SAM-dependent methyltransferase</fullName>
    </submittedName>
</protein>
<keyword evidence="2 5" id="KW-0808">Transferase</keyword>
<organism evidence="5 6">
    <name type="scientific">Arthrobacter terricola</name>
    <dbReference type="NCBI Taxonomy" id="2547396"/>
    <lineage>
        <taxon>Bacteria</taxon>
        <taxon>Bacillati</taxon>
        <taxon>Actinomycetota</taxon>
        <taxon>Actinomycetes</taxon>
        <taxon>Micrococcales</taxon>
        <taxon>Micrococcaceae</taxon>
        <taxon>Arthrobacter</taxon>
    </lineage>
</organism>
<proteinExistence type="predicted"/>
<evidence type="ECO:0000259" key="4">
    <source>
        <dbReference type="Pfam" id="PF13649"/>
    </source>
</evidence>
<sequence>MVNRGSGQSPEPIATNLWLRRPSTETGRAKLPDVEGGSMSHADPAELFTGTAEYYAKFRPGYPSEMFLAIVRDLQLSTTSRVLEVGSGTGHFTLGMAPYVGEIVAVEPARDMNDQVRLAAEREGVHNIRIVEGDSSTLRSLGRDQFEAAFFAAAFHWTDRDETLRVLDDMIKSGGAVVVVSGASATADPPWQTAIDDVRARWLGPVRRAGSGVYEHPKDRHETVLQRSAFSEVTVTSFTWPLTQTLDELVGCQFSYSHSSPALLGENKPRFEDELFAVLRGFSDTGTFVQTLQSEVLTARRPRD</sequence>
<accession>A0A4R5KAB6</accession>
<dbReference type="EMBL" id="SMRU01000027">
    <property type="protein sequence ID" value="TDF91792.1"/>
    <property type="molecule type" value="Genomic_DNA"/>
</dbReference>
<dbReference type="GO" id="GO:0032259">
    <property type="term" value="P:methylation"/>
    <property type="evidence" value="ECO:0007669"/>
    <property type="project" value="UniProtKB-KW"/>
</dbReference>
<evidence type="ECO:0000256" key="1">
    <source>
        <dbReference type="ARBA" id="ARBA00022603"/>
    </source>
</evidence>
<gene>
    <name evidence="5" type="ORF">E1809_19940</name>
</gene>
<evidence type="ECO:0000256" key="3">
    <source>
        <dbReference type="SAM" id="MobiDB-lite"/>
    </source>
</evidence>
<dbReference type="Pfam" id="PF13649">
    <property type="entry name" value="Methyltransf_25"/>
    <property type="match status" value="1"/>
</dbReference>
<reference evidence="5 6" key="1">
    <citation type="submission" date="2019-03" db="EMBL/GenBank/DDBJ databases">
        <title>Whole genome sequence of Arthrobacter sp JH1-1.</title>
        <authorList>
            <person name="Trinh H.N."/>
        </authorList>
    </citation>
    <scope>NUCLEOTIDE SEQUENCE [LARGE SCALE GENOMIC DNA]</scope>
    <source>
        <strain evidence="5 6">JH1-1</strain>
    </source>
</reference>
<name>A0A4R5KAB6_9MICC</name>
<dbReference type="AlphaFoldDB" id="A0A4R5KAB6"/>
<dbReference type="CDD" id="cd02440">
    <property type="entry name" value="AdoMet_MTases"/>
    <property type="match status" value="1"/>
</dbReference>
<dbReference type="InterPro" id="IPR041698">
    <property type="entry name" value="Methyltransf_25"/>
</dbReference>
<evidence type="ECO:0000313" key="6">
    <source>
        <dbReference type="Proteomes" id="UP000295511"/>
    </source>
</evidence>
<dbReference type="PANTHER" id="PTHR44942">
    <property type="entry name" value="METHYLTRANSF_11 DOMAIN-CONTAINING PROTEIN"/>
    <property type="match status" value="1"/>
</dbReference>
<dbReference type="OrthoDB" id="9797252at2"/>
<evidence type="ECO:0000256" key="2">
    <source>
        <dbReference type="ARBA" id="ARBA00022679"/>
    </source>
</evidence>
<comment type="caution">
    <text evidence="5">The sequence shown here is derived from an EMBL/GenBank/DDBJ whole genome shotgun (WGS) entry which is preliminary data.</text>
</comment>
<evidence type="ECO:0000313" key="5">
    <source>
        <dbReference type="EMBL" id="TDF91792.1"/>
    </source>
</evidence>
<dbReference type="PANTHER" id="PTHR44942:SF4">
    <property type="entry name" value="METHYLTRANSFERASE TYPE 11 DOMAIN-CONTAINING PROTEIN"/>
    <property type="match status" value="1"/>
</dbReference>
<dbReference type="SUPFAM" id="SSF53335">
    <property type="entry name" value="S-adenosyl-L-methionine-dependent methyltransferases"/>
    <property type="match status" value="1"/>
</dbReference>
<dbReference type="InterPro" id="IPR029063">
    <property type="entry name" value="SAM-dependent_MTases_sf"/>
</dbReference>
<dbReference type="Proteomes" id="UP000295511">
    <property type="component" value="Unassembled WGS sequence"/>
</dbReference>
<dbReference type="GO" id="GO:0008168">
    <property type="term" value="F:methyltransferase activity"/>
    <property type="evidence" value="ECO:0007669"/>
    <property type="project" value="UniProtKB-KW"/>
</dbReference>
<keyword evidence="1 5" id="KW-0489">Methyltransferase</keyword>
<feature type="domain" description="Methyltransferase" evidence="4">
    <location>
        <begin position="82"/>
        <end position="175"/>
    </location>
</feature>
<dbReference type="InterPro" id="IPR051052">
    <property type="entry name" value="Diverse_substrate_MTase"/>
</dbReference>
<dbReference type="Gene3D" id="3.40.50.150">
    <property type="entry name" value="Vaccinia Virus protein VP39"/>
    <property type="match status" value="1"/>
</dbReference>